<dbReference type="InterPro" id="IPR025164">
    <property type="entry name" value="Toastrack_DUF4097"/>
</dbReference>
<organism evidence="2 3">
    <name type="scientific">Paenibacillus piri</name>
    <dbReference type="NCBI Taxonomy" id="2547395"/>
    <lineage>
        <taxon>Bacteria</taxon>
        <taxon>Bacillati</taxon>
        <taxon>Bacillota</taxon>
        <taxon>Bacilli</taxon>
        <taxon>Bacillales</taxon>
        <taxon>Paenibacillaceae</taxon>
        <taxon>Paenibacillus</taxon>
    </lineage>
</organism>
<dbReference type="EMBL" id="SMRT01000018">
    <property type="protein sequence ID" value="TDF92949.1"/>
    <property type="molecule type" value="Genomic_DNA"/>
</dbReference>
<evidence type="ECO:0000313" key="2">
    <source>
        <dbReference type="EMBL" id="TDF92949.1"/>
    </source>
</evidence>
<dbReference type="Gene3D" id="2.160.20.120">
    <property type="match status" value="1"/>
</dbReference>
<dbReference type="PANTHER" id="PTHR34094">
    <property type="match status" value="1"/>
</dbReference>
<name>A0A4R5KCC6_9BACL</name>
<reference evidence="2 3" key="1">
    <citation type="submission" date="2019-03" db="EMBL/GenBank/DDBJ databases">
        <title>This is whole genome sequence of Paenibacillus sp MS74 strain.</title>
        <authorList>
            <person name="Trinh H.N."/>
        </authorList>
    </citation>
    <scope>NUCLEOTIDE SEQUENCE [LARGE SCALE GENOMIC DNA]</scope>
    <source>
        <strain evidence="2 3">MS74</strain>
    </source>
</reference>
<accession>A0A4R5KCC6</accession>
<keyword evidence="3" id="KW-1185">Reference proteome</keyword>
<dbReference type="OrthoDB" id="2653282at2"/>
<comment type="caution">
    <text evidence="2">The sequence shown here is derived from an EMBL/GenBank/DDBJ whole genome shotgun (WGS) entry which is preliminary data.</text>
</comment>
<dbReference type="Proteomes" id="UP000295636">
    <property type="component" value="Unassembled WGS sequence"/>
</dbReference>
<dbReference type="PANTHER" id="PTHR34094:SF1">
    <property type="entry name" value="PROTEIN FAM185A"/>
    <property type="match status" value="1"/>
</dbReference>
<sequence>MGRRILMRWFGLFLIAAGVIWIAFSFNSANLAWGNMIPFNTKEINIEREVPMSGVQNLLVDSVSTNVNVIQGSSNQIKVRLSGRISPKYVDTIDLKVAPQGDALKLGVNLPDGMNWGLLNLDMNVELPEKLWKSVKVETKSGDVKLAQTKGDSIDVKSSSGDIQLSQVQAKSATIHAASGNVKMKNVESNQITLQASSGNLVVDDFKSDELAFTAGSGNVKLSGGQSKIKGEASTGDIQLELNSLLQDTDLKAGSGNVTVHMEKEPQSLAVDYRGGSGKGHIQWNGMKYEENAENVIRGSYGSGEVKLKVRISSGDFTLGKG</sequence>
<evidence type="ECO:0000313" key="3">
    <source>
        <dbReference type="Proteomes" id="UP000295636"/>
    </source>
</evidence>
<gene>
    <name evidence="2" type="ORF">E1757_28115</name>
</gene>
<protein>
    <recommendedName>
        <fullName evidence="1">DUF4097 domain-containing protein</fullName>
    </recommendedName>
</protein>
<proteinExistence type="predicted"/>
<dbReference type="Pfam" id="PF13349">
    <property type="entry name" value="DUF4097"/>
    <property type="match status" value="1"/>
</dbReference>
<dbReference type="AlphaFoldDB" id="A0A4R5KCC6"/>
<evidence type="ECO:0000259" key="1">
    <source>
        <dbReference type="Pfam" id="PF13349"/>
    </source>
</evidence>
<feature type="domain" description="DUF4097" evidence="1">
    <location>
        <begin position="151"/>
        <end position="319"/>
    </location>
</feature>